<reference evidence="2" key="1">
    <citation type="submission" date="2018-02" db="EMBL/GenBank/DDBJ databases">
        <title>Rhizophora mucronata_Transcriptome.</title>
        <authorList>
            <person name="Meera S.P."/>
            <person name="Sreeshan A."/>
            <person name="Augustine A."/>
        </authorList>
    </citation>
    <scope>NUCLEOTIDE SEQUENCE</scope>
    <source>
        <tissue evidence="2">Leaf</tissue>
    </source>
</reference>
<organism evidence="2">
    <name type="scientific">Rhizophora mucronata</name>
    <name type="common">Asiatic mangrove</name>
    <dbReference type="NCBI Taxonomy" id="61149"/>
    <lineage>
        <taxon>Eukaryota</taxon>
        <taxon>Viridiplantae</taxon>
        <taxon>Streptophyta</taxon>
        <taxon>Embryophyta</taxon>
        <taxon>Tracheophyta</taxon>
        <taxon>Spermatophyta</taxon>
        <taxon>Magnoliopsida</taxon>
        <taxon>eudicotyledons</taxon>
        <taxon>Gunneridae</taxon>
        <taxon>Pentapetalae</taxon>
        <taxon>rosids</taxon>
        <taxon>fabids</taxon>
        <taxon>Malpighiales</taxon>
        <taxon>Rhizophoraceae</taxon>
        <taxon>Rhizophora</taxon>
    </lineage>
</organism>
<sequence>MIQMEKAACSRSFLSGTATEKPSPAPSPISSPMPRSVRNRTSKTFSVGNHGRHC</sequence>
<proteinExistence type="predicted"/>
<evidence type="ECO:0000256" key="1">
    <source>
        <dbReference type="SAM" id="MobiDB-lite"/>
    </source>
</evidence>
<feature type="region of interest" description="Disordered" evidence="1">
    <location>
        <begin position="1"/>
        <end position="54"/>
    </location>
</feature>
<dbReference type="EMBL" id="GGEC01000874">
    <property type="protein sequence ID" value="MBW81357.1"/>
    <property type="molecule type" value="Transcribed_RNA"/>
</dbReference>
<name>A0A2P2IJI7_RHIMU</name>
<dbReference type="AlphaFoldDB" id="A0A2P2IJI7"/>
<evidence type="ECO:0000313" key="2">
    <source>
        <dbReference type="EMBL" id="MBW81357.1"/>
    </source>
</evidence>
<accession>A0A2P2IJI7</accession>
<protein>
    <submittedName>
        <fullName evidence="2">Uncharacterized protein</fullName>
    </submittedName>
</protein>